<proteinExistence type="predicted"/>
<feature type="transmembrane region" description="Helical" evidence="7">
    <location>
        <begin position="243"/>
        <end position="264"/>
    </location>
</feature>
<dbReference type="GO" id="GO:0005886">
    <property type="term" value="C:plasma membrane"/>
    <property type="evidence" value="ECO:0007669"/>
    <property type="project" value="UniProtKB-SubCell"/>
</dbReference>
<evidence type="ECO:0000256" key="5">
    <source>
        <dbReference type="ARBA" id="ARBA00022989"/>
    </source>
</evidence>
<feature type="transmembrane region" description="Helical" evidence="7">
    <location>
        <begin position="46"/>
        <end position="68"/>
    </location>
</feature>
<organism evidence="9 10">
    <name type="scientific">Halotia branconii CENA392</name>
    <dbReference type="NCBI Taxonomy" id="1539056"/>
    <lineage>
        <taxon>Bacteria</taxon>
        <taxon>Bacillati</taxon>
        <taxon>Cyanobacteriota</taxon>
        <taxon>Cyanophyceae</taxon>
        <taxon>Nostocales</taxon>
        <taxon>Nodulariaceae</taxon>
        <taxon>Halotia</taxon>
    </lineage>
</organism>
<dbReference type="Gene3D" id="1.20.1250.20">
    <property type="entry name" value="MFS general substrate transporter like domains"/>
    <property type="match status" value="2"/>
</dbReference>
<name>A0AAJ6NRP4_9CYAN</name>
<keyword evidence="3" id="KW-1003">Cell membrane</keyword>
<feature type="transmembrane region" description="Helical" evidence="7">
    <location>
        <begin position="276"/>
        <end position="293"/>
    </location>
</feature>
<keyword evidence="2" id="KW-0813">Transport</keyword>
<dbReference type="RefSeq" id="WP_281482629.1">
    <property type="nucleotide sequence ID" value="NZ_CP124543.1"/>
</dbReference>
<keyword evidence="4 7" id="KW-0812">Transmembrane</keyword>
<dbReference type="AlphaFoldDB" id="A0AAJ6NRP4"/>
<evidence type="ECO:0000259" key="8">
    <source>
        <dbReference type="PROSITE" id="PS50850"/>
    </source>
</evidence>
<evidence type="ECO:0000313" key="9">
    <source>
        <dbReference type="EMBL" id="WGV25328.1"/>
    </source>
</evidence>
<dbReference type="KEGG" id="hbq:QI031_26875"/>
<keyword evidence="10" id="KW-1185">Reference proteome</keyword>
<dbReference type="PROSITE" id="PS50850">
    <property type="entry name" value="MFS"/>
    <property type="match status" value="1"/>
</dbReference>
<sequence length="399" mass="44155">MRHRQSMVSFALFLCVFLAVFNEVLLSPFYPQFFRKVFGVEDLAYTGYYIFICRLTVVLCAPIWGILSRNIEVKYLLYIGQAGTAIMTALMGTSNNASQFLVYTIILLLFKSSYLLVYPLIIQLAGEAKRATATGIYQAVFHGAIIAATVAGAGMVNFATPLRLFYLIAVADVVQLIICIYILQGVFTRKKDKQNIENAPIASNQLSFIVAIGMAILTFQLANNLVRPYFTEYVTTNFFNINLLASSLLFLIPSIMAIAALPYIRKACQPKALPSIYLGGICLLVTSLFFQGWTQNIFVLILARVIYGFCLAVTQAALELQLFNSSASNRLHFNYSLTTSFANFGHLAAPLMASALVNTYSLAVPFLVAGIIGSVNLIFVRLAVFRKSCFTFSKISHHP</sequence>
<evidence type="ECO:0000256" key="2">
    <source>
        <dbReference type="ARBA" id="ARBA00022448"/>
    </source>
</evidence>
<evidence type="ECO:0000256" key="4">
    <source>
        <dbReference type="ARBA" id="ARBA00022692"/>
    </source>
</evidence>
<accession>A0AAJ6NRP4</accession>
<dbReference type="SUPFAM" id="SSF103473">
    <property type="entry name" value="MFS general substrate transporter"/>
    <property type="match status" value="1"/>
</dbReference>
<evidence type="ECO:0000256" key="7">
    <source>
        <dbReference type="SAM" id="Phobius"/>
    </source>
</evidence>
<gene>
    <name evidence="9" type="ORF">QI031_26875</name>
</gene>
<dbReference type="PANTHER" id="PTHR43414">
    <property type="entry name" value="MULTIDRUG RESISTANCE PROTEIN MDTG"/>
    <property type="match status" value="1"/>
</dbReference>
<feature type="transmembrane region" description="Helical" evidence="7">
    <location>
        <begin position="136"/>
        <end position="158"/>
    </location>
</feature>
<feature type="transmembrane region" description="Helical" evidence="7">
    <location>
        <begin position="164"/>
        <end position="183"/>
    </location>
</feature>
<reference evidence="9 10" key="1">
    <citation type="journal article" date="2023" name="Limnol Oceanogr Lett">
        <title>Environmental adaptations by the intertidal Antarctic cyanobacterium Halotia branconii CENA392 as revealed using long-read genome sequencing.</title>
        <authorList>
            <person name="Dextro R.B."/>
            <person name="Delbaje E."/>
            <person name="Freitas P.N.N."/>
            <person name="Geraldes V."/>
            <person name="Pinto E."/>
            <person name="Long P.F."/>
            <person name="Fiore M.F."/>
        </authorList>
    </citation>
    <scope>NUCLEOTIDE SEQUENCE [LARGE SCALE GENOMIC DNA]</scope>
    <source>
        <strain evidence="9 10">CENA392</strain>
    </source>
</reference>
<comment type="subcellular location">
    <subcellularLocation>
        <location evidence="1">Cell membrane</location>
        <topology evidence="1">Multi-pass membrane protein</topology>
    </subcellularLocation>
</comment>
<dbReference type="PANTHER" id="PTHR43414:SF6">
    <property type="entry name" value="MULTIDRUG RESISTANCE PROTEIN MDTG"/>
    <property type="match status" value="1"/>
</dbReference>
<keyword evidence="6 7" id="KW-0472">Membrane</keyword>
<feature type="transmembrane region" description="Helical" evidence="7">
    <location>
        <begin position="299"/>
        <end position="323"/>
    </location>
</feature>
<dbReference type="GO" id="GO:0022857">
    <property type="term" value="F:transmembrane transporter activity"/>
    <property type="evidence" value="ECO:0007669"/>
    <property type="project" value="InterPro"/>
</dbReference>
<feature type="transmembrane region" description="Helical" evidence="7">
    <location>
        <begin position="100"/>
        <end position="124"/>
    </location>
</feature>
<evidence type="ECO:0000256" key="1">
    <source>
        <dbReference type="ARBA" id="ARBA00004651"/>
    </source>
</evidence>
<dbReference type="EMBL" id="CP124543">
    <property type="protein sequence ID" value="WGV25328.1"/>
    <property type="molecule type" value="Genomic_DNA"/>
</dbReference>
<feature type="transmembrane region" description="Helical" evidence="7">
    <location>
        <begin position="204"/>
        <end position="223"/>
    </location>
</feature>
<protein>
    <submittedName>
        <fullName evidence="9">MFS transporter</fullName>
    </submittedName>
</protein>
<keyword evidence="5 7" id="KW-1133">Transmembrane helix</keyword>
<feature type="transmembrane region" description="Helical" evidence="7">
    <location>
        <begin position="363"/>
        <end position="384"/>
    </location>
</feature>
<evidence type="ECO:0000256" key="6">
    <source>
        <dbReference type="ARBA" id="ARBA00023136"/>
    </source>
</evidence>
<evidence type="ECO:0000313" key="10">
    <source>
        <dbReference type="Proteomes" id="UP001223520"/>
    </source>
</evidence>
<evidence type="ECO:0000256" key="3">
    <source>
        <dbReference type="ARBA" id="ARBA00022475"/>
    </source>
</evidence>
<feature type="transmembrane region" description="Helical" evidence="7">
    <location>
        <begin position="75"/>
        <end position="94"/>
    </location>
</feature>
<dbReference type="Proteomes" id="UP001223520">
    <property type="component" value="Chromosome"/>
</dbReference>
<dbReference type="Pfam" id="PF07690">
    <property type="entry name" value="MFS_1"/>
    <property type="match status" value="1"/>
</dbReference>
<dbReference type="InterPro" id="IPR011701">
    <property type="entry name" value="MFS"/>
</dbReference>
<dbReference type="InterPro" id="IPR036259">
    <property type="entry name" value="MFS_trans_sf"/>
</dbReference>
<dbReference type="InterPro" id="IPR020846">
    <property type="entry name" value="MFS_dom"/>
</dbReference>
<feature type="transmembrane region" description="Helical" evidence="7">
    <location>
        <begin position="335"/>
        <end position="357"/>
    </location>
</feature>
<feature type="domain" description="Major facilitator superfamily (MFS) profile" evidence="8">
    <location>
        <begin position="8"/>
        <end position="388"/>
    </location>
</feature>